<dbReference type="InterPro" id="IPR013783">
    <property type="entry name" value="Ig-like_fold"/>
</dbReference>
<dbReference type="InterPro" id="IPR007110">
    <property type="entry name" value="Ig-like_dom"/>
</dbReference>
<keyword evidence="3" id="KW-0732">Signal</keyword>
<proteinExistence type="predicted"/>
<dbReference type="PANTHER" id="PTHR45080">
    <property type="entry name" value="CONTACTIN 5"/>
    <property type="match status" value="1"/>
</dbReference>
<keyword evidence="2" id="KW-0964">Secreted</keyword>
<evidence type="ECO:0000256" key="3">
    <source>
        <dbReference type="ARBA" id="ARBA00022729"/>
    </source>
</evidence>
<evidence type="ECO:0000256" key="5">
    <source>
        <dbReference type="ARBA" id="ARBA00023157"/>
    </source>
</evidence>
<accession>A0AAV4X0D1</accession>
<dbReference type="AlphaFoldDB" id="A0AAV4X0D1"/>
<dbReference type="Pfam" id="PF13927">
    <property type="entry name" value="Ig_3"/>
    <property type="match status" value="1"/>
</dbReference>
<dbReference type="SMART" id="SM00408">
    <property type="entry name" value="IGc2"/>
    <property type="match status" value="2"/>
</dbReference>
<sequence>MEIEQGRALCLCPHLADSSRVAMKQLQLSRNKMYLPNKDASKRLLQPTLKIRHAPADFLEVTAGESKVLECEAGGSPPPAIYWTKDGKRLLQSTYPSLLSVDAQDSTLGLGFTRSRLFINCASHEDAGIYSCVAENEYIRAFKNSQVFVDETLDANNEILCLEKKPFVGIPARVHMWTHTRLEVMGKDVQLYCRSSGDPTPRVMWKGPNEEVITSSKKYKFLPNGDMIVRNIDWTDMGGYTCVATNSEGSDEAMVFLYPTMPENNIEM</sequence>
<comment type="caution">
    <text evidence="8">The sequence shown here is derived from an EMBL/GenBank/DDBJ whole genome shotgun (WGS) entry which is preliminary data.</text>
</comment>
<feature type="domain" description="Ig-like" evidence="7">
    <location>
        <begin position="171"/>
        <end position="256"/>
    </location>
</feature>
<evidence type="ECO:0000256" key="1">
    <source>
        <dbReference type="ARBA" id="ARBA00004613"/>
    </source>
</evidence>
<dbReference type="EMBL" id="BPLQ01015319">
    <property type="protein sequence ID" value="GIY87228.1"/>
    <property type="molecule type" value="Genomic_DNA"/>
</dbReference>
<dbReference type="PANTHER" id="PTHR45080:SF8">
    <property type="entry name" value="IG-LIKE DOMAIN-CONTAINING PROTEIN"/>
    <property type="match status" value="1"/>
</dbReference>
<protein>
    <submittedName>
        <fullName evidence="8">Zwei Ig domain protein zig-2</fullName>
    </submittedName>
</protein>
<dbReference type="GO" id="GO:0005886">
    <property type="term" value="C:plasma membrane"/>
    <property type="evidence" value="ECO:0007669"/>
    <property type="project" value="TreeGrafter"/>
</dbReference>
<keyword evidence="6" id="KW-0393">Immunoglobulin domain</keyword>
<dbReference type="PROSITE" id="PS50835">
    <property type="entry name" value="IG_LIKE"/>
    <property type="match status" value="2"/>
</dbReference>
<feature type="domain" description="Ig-like" evidence="7">
    <location>
        <begin position="47"/>
        <end position="154"/>
    </location>
</feature>
<dbReference type="GO" id="GO:0007156">
    <property type="term" value="P:homophilic cell adhesion via plasma membrane adhesion molecules"/>
    <property type="evidence" value="ECO:0007669"/>
    <property type="project" value="TreeGrafter"/>
</dbReference>
<dbReference type="GO" id="GO:0008046">
    <property type="term" value="F:axon guidance receptor activity"/>
    <property type="evidence" value="ECO:0007669"/>
    <property type="project" value="TreeGrafter"/>
</dbReference>
<dbReference type="GO" id="GO:0043025">
    <property type="term" value="C:neuronal cell body"/>
    <property type="evidence" value="ECO:0007669"/>
    <property type="project" value="TreeGrafter"/>
</dbReference>
<evidence type="ECO:0000256" key="4">
    <source>
        <dbReference type="ARBA" id="ARBA00022737"/>
    </source>
</evidence>
<keyword evidence="4" id="KW-0677">Repeat</keyword>
<dbReference type="SUPFAM" id="SSF48726">
    <property type="entry name" value="Immunoglobulin"/>
    <property type="match status" value="2"/>
</dbReference>
<dbReference type="CDD" id="cd00096">
    <property type="entry name" value="Ig"/>
    <property type="match status" value="1"/>
</dbReference>
<dbReference type="Gene3D" id="2.60.40.10">
    <property type="entry name" value="Immunoglobulins"/>
    <property type="match status" value="2"/>
</dbReference>
<evidence type="ECO:0000313" key="9">
    <source>
        <dbReference type="Proteomes" id="UP001054837"/>
    </source>
</evidence>
<evidence type="ECO:0000313" key="8">
    <source>
        <dbReference type="EMBL" id="GIY87228.1"/>
    </source>
</evidence>
<reference evidence="8 9" key="1">
    <citation type="submission" date="2021-06" db="EMBL/GenBank/DDBJ databases">
        <title>Caerostris darwini draft genome.</title>
        <authorList>
            <person name="Kono N."/>
            <person name="Arakawa K."/>
        </authorList>
    </citation>
    <scope>NUCLEOTIDE SEQUENCE [LARGE SCALE GENOMIC DNA]</scope>
</reference>
<evidence type="ECO:0000256" key="6">
    <source>
        <dbReference type="ARBA" id="ARBA00023319"/>
    </source>
</evidence>
<dbReference type="GO" id="GO:0050808">
    <property type="term" value="P:synapse organization"/>
    <property type="evidence" value="ECO:0007669"/>
    <property type="project" value="TreeGrafter"/>
</dbReference>
<evidence type="ECO:0000259" key="7">
    <source>
        <dbReference type="PROSITE" id="PS50835"/>
    </source>
</evidence>
<keyword evidence="5" id="KW-1015">Disulfide bond</keyword>
<dbReference type="InterPro" id="IPR003598">
    <property type="entry name" value="Ig_sub2"/>
</dbReference>
<dbReference type="Proteomes" id="UP001054837">
    <property type="component" value="Unassembled WGS sequence"/>
</dbReference>
<dbReference type="FunFam" id="2.60.40.10:FF:001749">
    <property type="entry name" value="Neural/ectodermal development factor IMP-L2"/>
    <property type="match status" value="1"/>
</dbReference>
<name>A0AAV4X0D1_9ARAC</name>
<dbReference type="InterPro" id="IPR003599">
    <property type="entry name" value="Ig_sub"/>
</dbReference>
<evidence type="ECO:0000256" key="2">
    <source>
        <dbReference type="ARBA" id="ARBA00022525"/>
    </source>
</evidence>
<dbReference type="InterPro" id="IPR050958">
    <property type="entry name" value="Cell_Adh-Cytoskel_Orgn"/>
</dbReference>
<comment type="subcellular location">
    <subcellularLocation>
        <location evidence="1">Secreted</location>
    </subcellularLocation>
</comment>
<organism evidence="8 9">
    <name type="scientific">Caerostris darwini</name>
    <dbReference type="NCBI Taxonomy" id="1538125"/>
    <lineage>
        <taxon>Eukaryota</taxon>
        <taxon>Metazoa</taxon>
        <taxon>Ecdysozoa</taxon>
        <taxon>Arthropoda</taxon>
        <taxon>Chelicerata</taxon>
        <taxon>Arachnida</taxon>
        <taxon>Araneae</taxon>
        <taxon>Araneomorphae</taxon>
        <taxon>Entelegynae</taxon>
        <taxon>Araneoidea</taxon>
        <taxon>Araneidae</taxon>
        <taxon>Caerostris</taxon>
    </lineage>
</organism>
<dbReference type="InterPro" id="IPR036179">
    <property type="entry name" value="Ig-like_dom_sf"/>
</dbReference>
<dbReference type="InterPro" id="IPR013098">
    <property type="entry name" value="Ig_I-set"/>
</dbReference>
<keyword evidence="9" id="KW-1185">Reference proteome</keyword>
<dbReference type="GO" id="GO:0030424">
    <property type="term" value="C:axon"/>
    <property type="evidence" value="ECO:0007669"/>
    <property type="project" value="TreeGrafter"/>
</dbReference>
<dbReference type="GO" id="GO:0005576">
    <property type="term" value="C:extracellular region"/>
    <property type="evidence" value="ECO:0007669"/>
    <property type="project" value="UniProtKB-SubCell"/>
</dbReference>
<gene>
    <name evidence="8" type="primary">zig-2</name>
    <name evidence="8" type="ORF">CDAR_516421</name>
</gene>
<dbReference type="SMART" id="SM00409">
    <property type="entry name" value="IG"/>
    <property type="match status" value="2"/>
</dbReference>
<dbReference type="Pfam" id="PF07679">
    <property type="entry name" value="I-set"/>
    <property type="match status" value="1"/>
</dbReference>